<sequence length="154" mass="17495">MKIGELAQATGTQEGTIRYYEREGLLPQPARTSSNYRVYGPEHVERLEFIRQCRNLDMALNEIQVLLRSKDAPQDDCSAVNALLEAHIGHVDQRIRELRVLQKRLRELRQRCNRAQPAGDCGILNSLAQANSPAPKPRPRPHSALADVHKRARE</sequence>
<evidence type="ECO:0000259" key="3">
    <source>
        <dbReference type="PROSITE" id="PS50937"/>
    </source>
</evidence>
<dbReference type="SMART" id="SM00422">
    <property type="entry name" value="HTH_MERR"/>
    <property type="match status" value="1"/>
</dbReference>
<keyword evidence="1" id="KW-0238">DNA-binding</keyword>
<comment type="caution">
    <text evidence="4">The sequence shown here is derived from an EMBL/GenBank/DDBJ whole genome shotgun (WGS) entry which is preliminary data.</text>
</comment>
<proteinExistence type="predicted"/>
<gene>
    <name evidence="4" type="primary">cadR</name>
    <name evidence="4" type="ORF">SM757_03790</name>
</gene>
<dbReference type="NCBIfam" id="TIGR02047">
    <property type="entry name" value="CadR-PbrR"/>
    <property type="match status" value="1"/>
</dbReference>
<dbReference type="SUPFAM" id="SSF46955">
    <property type="entry name" value="Putative DNA-binding domain"/>
    <property type="match status" value="1"/>
</dbReference>
<dbReference type="Proteomes" id="UP001293718">
    <property type="component" value="Unassembled WGS sequence"/>
</dbReference>
<evidence type="ECO:0000256" key="2">
    <source>
        <dbReference type="SAM" id="MobiDB-lite"/>
    </source>
</evidence>
<dbReference type="InterPro" id="IPR009061">
    <property type="entry name" value="DNA-bd_dom_put_sf"/>
</dbReference>
<dbReference type="InterPro" id="IPR000551">
    <property type="entry name" value="MerR-type_HTH_dom"/>
</dbReference>
<dbReference type="EMBL" id="JAXOJX010000003">
    <property type="protein sequence ID" value="MDZ5455689.1"/>
    <property type="molecule type" value="Genomic_DNA"/>
</dbReference>
<evidence type="ECO:0000313" key="5">
    <source>
        <dbReference type="Proteomes" id="UP001293718"/>
    </source>
</evidence>
<accession>A0ABU5I9B5</accession>
<dbReference type="Pfam" id="PF13411">
    <property type="entry name" value="MerR_1"/>
    <property type="match status" value="1"/>
</dbReference>
<dbReference type="PANTHER" id="PTHR30204">
    <property type="entry name" value="REDOX-CYCLING DRUG-SENSING TRANSCRIPTIONAL ACTIVATOR SOXR"/>
    <property type="match status" value="1"/>
</dbReference>
<dbReference type="PRINTS" id="PR00040">
    <property type="entry name" value="HTHMERR"/>
</dbReference>
<reference evidence="4 5" key="1">
    <citation type="submission" date="2023-11" db="EMBL/GenBank/DDBJ databases">
        <title>Draft genome of Azohydromonas lata strain H1 (DSM1123), a polyhydroxyalkanoate producer.</title>
        <authorList>
            <person name="Traversa D."/>
            <person name="D'Addabbo P."/>
            <person name="Pazzani C."/>
            <person name="Manzari C."/>
            <person name="Chiara M."/>
            <person name="Scrascia M."/>
        </authorList>
    </citation>
    <scope>NUCLEOTIDE SEQUENCE [LARGE SCALE GENOMIC DNA]</scope>
    <source>
        <strain evidence="4 5">H1</strain>
    </source>
</reference>
<dbReference type="Gene3D" id="1.10.1660.10">
    <property type="match status" value="1"/>
</dbReference>
<dbReference type="InterPro" id="IPR011791">
    <property type="entry name" value="CadR-PbrR"/>
</dbReference>
<name>A0ABU5I9B5_9BURK</name>
<dbReference type="PROSITE" id="PS50937">
    <property type="entry name" value="HTH_MERR_2"/>
    <property type="match status" value="1"/>
</dbReference>
<dbReference type="InterPro" id="IPR047057">
    <property type="entry name" value="MerR_fam"/>
</dbReference>
<protein>
    <submittedName>
        <fullName evidence="4">Cd(II)/Pb(II)-responsive transcriptional regulator</fullName>
    </submittedName>
</protein>
<organism evidence="4 5">
    <name type="scientific">Azohydromonas lata</name>
    <dbReference type="NCBI Taxonomy" id="45677"/>
    <lineage>
        <taxon>Bacteria</taxon>
        <taxon>Pseudomonadati</taxon>
        <taxon>Pseudomonadota</taxon>
        <taxon>Betaproteobacteria</taxon>
        <taxon>Burkholderiales</taxon>
        <taxon>Sphaerotilaceae</taxon>
        <taxon>Azohydromonas</taxon>
    </lineage>
</organism>
<dbReference type="RefSeq" id="WP_051244335.1">
    <property type="nucleotide sequence ID" value="NZ_JAXOJX010000003.1"/>
</dbReference>
<evidence type="ECO:0000256" key="1">
    <source>
        <dbReference type="ARBA" id="ARBA00023125"/>
    </source>
</evidence>
<feature type="region of interest" description="Disordered" evidence="2">
    <location>
        <begin position="125"/>
        <end position="154"/>
    </location>
</feature>
<dbReference type="PANTHER" id="PTHR30204:SF92">
    <property type="entry name" value="HTH-TYPE TRANSCRIPTIONAL REGULATOR ZNTR"/>
    <property type="match status" value="1"/>
</dbReference>
<evidence type="ECO:0000313" key="4">
    <source>
        <dbReference type="EMBL" id="MDZ5455689.1"/>
    </source>
</evidence>
<keyword evidence="5" id="KW-1185">Reference proteome</keyword>
<dbReference type="CDD" id="cd04784">
    <property type="entry name" value="HTH_CadR-PbrR"/>
    <property type="match status" value="1"/>
</dbReference>
<feature type="domain" description="HTH merR-type" evidence="3">
    <location>
        <begin position="1"/>
        <end position="69"/>
    </location>
</feature>